<reference evidence="2" key="3">
    <citation type="submission" date="2025-08" db="UniProtKB">
        <authorList>
            <consortium name="Ensembl"/>
        </authorList>
    </citation>
    <scope>IDENTIFICATION</scope>
</reference>
<evidence type="ECO:0000313" key="2">
    <source>
        <dbReference type="Ensembl" id="ENSCINP00000036508.1"/>
    </source>
</evidence>
<dbReference type="GeneTree" id="ENSGT00390000001219"/>
<dbReference type="AlphaFoldDB" id="H2Y3M3"/>
<protein>
    <submittedName>
        <fullName evidence="2">Uncharacterized protein</fullName>
    </submittedName>
</protein>
<proteinExistence type="predicted"/>
<reference evidence="2" key="2">
    <citation type="journal article" date="2008" name="Genome Biol.">
        <title>Improved genome assembly and evidence-based global gene model set for the chordate Ciona intestinalis: new insight into intron and operon populations.</title>
        <authorList>
            <person name="Satou Y."/>
            <person name="Mineta K."/>
            <person name="Ogasawara M."/>
            <person name="Sasakura Y."/>
            <person name="Shoguchi E."/>
            <person name="Ueno K."/>
            <person name="Yamada L."/>
            <person name="Matsumoto J."/>
            <person name="Wasserscheid J."/>
            <person name="Dewar K."/>
            <person name="Wiley G.B."/>
            <person name="Macmil S.L."/>
            <person name="Roe B.A."/>
            <person name="Zeller R.W."/>
            <person name="Hastings K.E."/>
            <person name="Lemaire P."/>
            <person name="Lindquist E."/>
            <person name="Endo T."/>
            <person name="Hotta K."/>
            <person name="Inaba K."/>
        </authorList>
    </citation>
    <scope>NUCLEOTIDE SEQUENCE [LARGE SCALE GENOMIC DNA]</scope>
    <source>
        <strain evidence="2">wild type</strain>
    </source>
</reference>
<reference evidence="2" key="4">
    <citation type="submission" date="2025-09" db="UniProtKB">
        <authorList>
            <consortium name="Ensembl"/>
        </authorList>
    </citation>
    <scope>IDENTIFICATION</scope>
</reference>
<accession>H2Y3M3</accession>
<dbReference type="EMBL" id="EAAA01001686">
    <property type="status" value="NOT_ANNOTATED_CDS"/>
    <property type="molecule type" value="Genomic_DNA"/>
</dbReference>
<dbReference type="Proteomes" id="UP000008144">
    <property type="component" value="Chromosome 3"/>
</dbReference>
<reference evidence="3" key="1">
    <citation type="journal article" date="2002" name="Science">
        <title>The draft genome of Ciona intestinalis: insights into chordate and vertebrate origins.</title>
        <authorList>
            <person name="Dehal P."/>
            <person name="Satou Y."/>
            <person name="Campbell R.K."/>
            <person name="Chapman J."/>
            <person name="Degnan B."/>
            <person name="De Tomaso A."/>
            <person name="Davidson B."/>
            <person name="Di Gregorio A."/>
            <person name="Gelpke M."/>
            <person name="Goodstein D.M."/>
            <person name="Harafuji N."/>
            <person name="Hastings K.E."/>
            <person name="Ho I."/>
            <person name="Hotta K."/>
            <person name="Huang W."/>
            <person name="Kawashima T."/>
            <person name="Lemaire P."/>
            <person name="Martinez D."/>
            <person name="Meinertzhagen I.A."/>
            <person name="Necula S."/>
            <person name="Nonaka M."/>
            <person name="Putnam N."/>
            <person name="Rash S."/>
            <person name="Saiga H."/>
            <person name="Satake M."/>
            <person name="Terry A."/>
            <person name="Yamada L."/>
            <person name="Wang H.G."/>
            <person name="Awazu S."/>
            <person name="Azumi K."/>
            <person name="Boore J."/>
            <person name="Branno M."/>
            <person name="Chin-Bow S."/>
            <person name="DeSantis R."/>
            <person name="Doyle S."/>
            <person name="Francino P."/>
            <person name="Keys D.N."/>
            <person name="Haga S."/>
            <person name="Hayashi H."/>
            <person name="Hino K."/>
            <person name="Imai K.S."/>
            <person name="Inaba K."/>
            <person name="Kano S."/>
            <person name="Kobayashi K."/>
            <person name="Kobayashi M."/>
            <person name="Lee B.I."/>
            <person name="Makabe K.W."/>
            <person name="Manohar C."/>
            <person name="Matassi G."/>
            <person name="Medina M."/>
            <person name="Mochizuki Y."/>
            <person name="Mount S."/>
            <person name="Morishita T."/>
            <person name="Miura S."/>
            <person name="Nakayama A."/>
            <person name="Nishizaka S."/>
            <person name="Nomoto H."/>
            <person name="Ohta F."/>
            <person name="Oishi K."/>
            <person name="Rigoutsos I."/>
            <person name="Sano M."/>
            <person name="Sasaki A."/>
            <person name="Sasakura Y."/>
            <person name="Shoguchi E."/>
            <person name="Shin-i T."/>
            <person name="Spagnuolo A."/>
            <person name="Stainier D."/>
            <person name="Suzuki M.M."/>
            <person name="Tassy O."/>
            <person name="Takatori N."/>
            <person name="Tokuoka M."/>
            <person name="Yagi K."/>
            <person name="Yoshizaki F."/>
            <person name="Wada S."/>
            <person name="Zhang C."/>
            <person name="Hyatt P.D."/>
            <person name="Larimer F."/>
            <person name="Detter C."/>
            <person name="Doggett N."/>
            <person name="Glavina T."/>
            <person name="Hawkins T."/>
            <person name="Richardson P."/>
            <person name="Lucas S."/>
            <person name="Kohara Y."/>
            <person name="Levine M."/>
            <person name="Satoh N."/>
            <person name="Rokhsar D.S."/>
        </authorList>
    </citation>
    <scope>NUCLEOTIDE SEQUENCE [LARGE SCALE GENOMIC DNA]</scope>
</reference>
<name>H2Y3M3_CIOIN</name>
<sequence length="228" mass="25966">MVHIHNRKLVAKLAAISDAAEDVVDQILFTREDEAMIGWRCTKPYTTRRTNFGKTKSKKEDSQLNKKSQLPPLPLQWKNIANFATEAVKPVIPKSERKNGEKLQRKKSTALNKKKLEKLISMTTHYSVQDSSLNKEATNGETIQPTVHEKPNKRSLSPVEAERRFLPTFMNQIPNLDRELLEDKRILKRLRTISSSSKRYGATQIALHYGLSGPELRGNLNTPKLPTV</sequence>
<organism evidence="2 3">
    <name type="scientific">Ciona intestinalis</name>
    <name type="common">Transparent sea squirt</name>
    <name type="synonym">Ascidia intestinalis</name>
    <dbReference type="NCBI Taxonomy" id="7719"/>
    <lineage>
        <taxon>Eukaryota</taxon>
        <taxon>Metazoa</taxon>
        <taxon>Chordata</taxon>
        <taxon>Tunicata</taxon>
        <taxon>Ascidiacea</taxon>
        <taxon>Phlebobranchia</taxon>
        <taxon>Cionidae</taxon>
        <taxon>Ciona</taxon>
    </lineage>
</organism>
<evidence type="ECO:0000313" key="3">
    <source>
        <dbReference type="Proteomes" id="UP000008144"/>
    </source>
</evidence>
<keyword evidence="3" id="KW-1185">Reference proteome</keyword>
<evidence type="ECO:0000256" key="1">
    <source>
        <dbReference type="SAM" id="MobiDB-lite"/>
    </source>
</evidence>
<dbReference type="Ensembl" id="ENSCINT00000034358.1">
    <property type="protein sequence ID" value="ENSCINP00000036508.1"/>
    <property type="gene ID" value="ENSCING00000022020.1"/>
</dbReference>
<feature type="region of interest" description="Disordered" evidence="1">
    <location>
        <begin position="48"/>
        <end position="71"/>
    </location>
</feature>
<dbReference type="HOGENOM" id="CLU_084095_0_0_1"/>
<dbReference type="OMA" id="ISMTTHY"/>
<dbReference type="InParanoid" id="H2Y3M3"/>